<dbReference type="OrthoDB" id="7211179at2"/>
<reference evidence="2" key="1">
    <citation type="submission" date="2018-05" db="EMBL/GenBank/DDBJ databases">
        <authorList>
            <person name="Li X."/>
        </authorList>
    </citation>
    <scope>NUCLEOTIDE SEQUENCE [LARGE SCALE GENOMIC DNA]</scope>
    <source>
        <strain evidence="2">HKS-05</strain>
    </source>
</reference>
<evidence type="ECO:0000313" key="2">
    <source>
        <dbReference type="Proteomes" id="UP000249842"/>
    </source>
</evidence>
<accession>A0A328B224</accession>
<proteinExistence type="predicted"/>
<comment type="caution">
    <text evidence="1">The sequence shown here is derived from an EMBL/GenBank/DDBJ whole genome shotgun (WGS) entry which is preliminary data.</text>
</comment>
<dbReference type="RefSeq" id="WP_111458149.1">
    <property type="nucleotide sequence ID" value="NZ_QFYP01000001.1"/>
</dbReference>
<keyword evidence="2" id="KW-1185">Reference proteome</keyword>
<gene>
    <name evidence="1" type="ORF">DJ021_14080</name>
</gene>
<dbReference type="Proteomes" id="UP000249842">
    <property type="component" value="Unassembled WGS sequence"/>
</dbReference>
<evidence type="ECO:0000313" key="1">
    <source>
        <dbReference type="EMBL" id="RAK60857.1"/>
    </source>
</evidence>
<sequence length="76" mass="8004">MASISYAALRHGGTPPGAARVQLGLGTAVAARLERLFQQRGGGGADAMRPRFARHAEHVRAVMAQGGYPALPDRPR</sequence>
<protein>
    <submittedName>
        <fullName evidence="1">Uncharacterized protein</fullName>
    </submittedName>
</protein>
<dbReference type="AlphaFoldDB" id="A0A328B224"/>
<dbReference type="EMBL" id="QFYP01000001">
    <property type="protein sequence ID" value="RAK60857.1"/>
    <property type="molecule type" value="Genomic_DNA"/>
</dbReference>
<organism evidence="1 2">
    <name type="scientific">Phenylobacterium hankyongense</name>
    <dbReference type="NCBI Taxonomy" id="1813876"/>
    <lineage>
        <taxon>Bacteria</taxon>
        <taxon>Pseudomonadati</taxon>
        <taxon>Pseudomonadota</taxon>
        <taxon>Alphaproteobacteria</taxon>
        <taxon>Caulobacterales</taxon>
        <taxon>Caulobacteraceae</taxon>
        <taxon>Phenylobacterium</taxon>
    </lineage>
</organism>
<name>A0A328B224_9CAUL</name>